<proteinExistence type="predicted"/>
<name>A0A117NHS4_PICGL</name>
<geneLocation type="mitochondrion" evidence="1"/>
<evidence type="ECO:0000313" key="1">
    <source>
        <dbReference type="EMBL" id="KUM48818.1"/>
    </source>
</evidence>
<sequence>MGLFMGSGALRLRGFRGSLMGALRFPFAFFRGLRFRGASSLSQGRFAYYSQGRRGFRGTGLSGLSFRGLRLLQRLRMILTFTYSTVFGLGL</sequence>
<protein>
    <submittedName>
        <fullName evidence="1">Uncharacterized protein</fullName>
    </submittedName>
</protein>
<reference evidence="1" key="1">
    <citation type="journal article" date="2015" name="Genome Biol. Evol.">
        <title>Organellar Genomes of White Spruce (Picea glauca): Assembly and Annotation.</title>
        <authorList>
            <person name="Jackman S.D."/>
            <person name="Warren R.L."/>
            <person name="Gibb E.A."/>
            <person name="Vandervalk B.P."/>
            <person name="Mohamadi H."/>
            <person name="Chu J."/>
            <person name="Raymond A."/>
            <person name="Pleasance S."/>
            <person name="Coope R."/>
            <person name="Wildung M.R."/>
            <person name="Ritland C.E."/>
            <person name="Bousquet J."/>
            <person name="Jones S.J."/>
            <person name="Bohlmann J."/>
            <person name="Birol I."/>
        </authorList>
    </citation>
    <scope>NUCLEOTIDE SEQUENCE [LARGE SCALE GENOMIC DNA]</scope>
    <source>
        <tissue evidence="1">Flushing bud</tissue>
    </source>
</reference>
<organism evidence="1">
    <name type="scientific">Picea glauca</name>
    <name type="common">White spruce</name>
    <name type="synonym">Pinus glauca</name>
    <dbReference type="NCBI Taxonomy" id="3330"/>
    <lineage>
        <taxon>Eukaryota</taxon>
        <taxon>Viridiplantae</taxon>
        <taxon>Streptophyta</taxon>
        <taxon>Embryophyta</taxon>
        <taxon>Tracheophyta</taxon>
        <taxon>Spermatophyta</taxon>
        <taxon>Pinopsida</taxon>
        <taxon>Pinidae</taxon>
        <taxon>Conifers I</taxon>
        <taxon>Pinales</taxon>
        <taxon>Pinaceae</taxon>
        <taxon>Picea</taxon>
    </lineage>
</organism>
<gene>
    <name evidence="1" type="ORF">ABT39_MTgene4154</name>
</gene>
<dbReference type="EMBL" id="LKAM01000004">
    <property type="protein sequence ID" value="KUM48818.1"/>
    <property type="molecule type" value="Genomic_DNA"/>
</dbReference>
<dbReference type="AlphaFoldDB" id="A0A117NHS4"/>
<accession>A0A117NHS4</accession>
<keyword evidence="1" id="KW-0496">Mitochondrion</keyword>
<comment type="caution">
    <text evidence="1">The sequence shown here is derived from an EMBL/GenBank/DDBJ whole genome shotgun (WGS) entry which is preliminary data.</text>
</comment>